<proteinExistence type="predicted"/>
<gene>
    <name evidence="1" type="ORF">EVAR_77094_1</name>
</gene>
<dbReference type="Proteomes" id="UP000299102">
    <property type="component" value="Unassembled WGS sequence"/>
</dbReference>
<dbReference type="EMBL" id="BGZK01000031">
    <property type="protein sequence ID" value="GBP08383.1"/>
    <property type="molecule type" value="Genomic_DNA"/>
</dbReference>
<keyword evidence="2" id="KW-1185">Reference proteome</keyword>
<comment type="caution">
    <text evidence="1">The sequence shown here is derived from an EMBL/GenBank/DDBJ whole genome shotgun (WGS) entry which is preliminary data.</text>
</comment>
<organism evidence="1 2">
    <name type="scientific">Eumeta variegata</name>
    <name type="common">Bagworm moth</name>
    <name type="synonym">Eumeta japonica</name>
    <dbReference type="NCBI Taxonomy" id="151549"/>
    <lineage>
        <taxon>Eukaryota</taxon>
        <taxon>Metazoa</taxon>
        <taxon>Ecdysozoa</taxon>
        <taxon>Arthropoda</taxon>
        <taxon>Hexapoda</taxon>
        <taxon>Insecta</taxon>
        <taxon>Pterygota</taxon>
        <taxon>Neoptera</taxon>
        <taxon>Endopterygota</taxon>
        <taxon>Lepidoptera</taxon>
        <taxon>Glossata</taxon>
        <taxon>Ditrysia</taxon>
        <taxon>Tineoidea</taxon>
        <taxon>Psychidae</taxon>
        <taxon>Oiketicinae</taxon>
        <taxon>Eumeta</taxon>
    </lineage>
</organism>
<sequence length="132" mass="14590">MSFSCLWAFRPPLTRQRSGCAADAILRVVTKGFTYVHDTLSEHRAGRRAFARRRHAGRKHTRDASRCSRLHSFLISGVKKIALMKAETFAQNGVRQGCKRARGSCAGASAAANLPQTHLYLKDLSVSSKKCT</sequence>
<dbReference type="AlphaFoldDB" id="A0A4C1T1I3"/>
<evidence type="ECO:0000313" key="1">
    <source>
        <dbReference type="EMBL" id="GBP08383.1"/>
    </source>
</evidence>
<reference evidence="1 2" key="1">
    <citation type="journal article" date="2019" name="Commun. Biol.">
        <title>The bagworm genome reveals a unique fibroin gene that provides high tensile strength.</title>
        <authorList>
            <person name="Kono N."/>
            <person name="Nakamura H."/>
            <person name="Ohtoshi R."/>
            <person name="Tomita M."/>
            <person name="Numata K."/>
            <person name="Arakawa K."/>
        </authorList>
    </citation>
    <scope>NUCLEOTIDE SEQUENCE [LARGE SCALE GENOMIC DNA]</scope>
</reference>
<protein>
    <submittedName>
        <fullName evidence="1">Uncharacterized protein</fullName>
    </submittedName>
</protein>
<accession>A0A4C1T1I3</accession>
<name>A0A4C1T1I3_EUMVA</name>
<evidence type="ECO:0000313" key="2">
    <source>
        <dbReference type="Proteomes" id="UP000299102"/>
    </source>
</evidence>